<dbReference type="Proteomes" id="UP000034320">
    <property type="component" value="Unassembled WGS sequence"/>
</dbReference>
<reference evidence="1 2" key="1">
    <citation type="journal article" date="2015" name="Nature">
        <title>rRNA introns, odd ribosomes, and small enigmatic genomes across a large radiation of phyla.</title>
        <authorList>
            <person name="Brown C.T."/>
            <person name="Hug L.A."/>
            <person name="Thomas B.C."/>
            <person name="Sharon I."/>
            <person name="Castelle C.J."/>
            <person name="Singh A."/>
            <person name="Wilkins M.J."/>
            <person name="Williams K.H."/>
            <person name="Banfield J.F."/>
        </authorList>
    </citation>
    <scope>NUCLEOTIDE SEQUENCE [LARGE SCALE GENOMIC DNA]</scope>
</reference>
<evidence type="ECO:0000313" key="2">
    <source>
        <dbReference type="Proteomes" id="UP000034320"/>
    </source>
</evidence>
<feature type="non-terminal residue" evidence="1">
    <location>
        <position position="1"/>
    </location>
</feature>
<protein>
    <submittedName>
        <fullName evidence="1">Uncharacterized protein</fullName>
    </submittedName>
</protein>
<comment type="caution">
    <text evidence="1">The sequence shown here is derived from an EMBL/GenBank/DDBJ whole genome shotgun (WGS) entry which is preliminary data.</text>
</comment>
<dbReference type="EMBL" id="LCDD01000004">
    <property type="protein sequence ID" value="KKS47576.1"/>
    <property type="molecule type" value="Genomic_DNA"/>
</dbReference>
<accession>A0A0G1BMR6</accession>
<organism evidence="1 2">
    <name type="scientific">Candidatus Gottesmanbacteria bacterium GW2011_GWA2_42_18</name>
    <dbReference type="NCBI Taxonomy" id="1618442"/>
    <lineage>
        <taxon>Bacteria</taxon>
        <taxon>Candidatus Gottesmaniibacteriota</taxon>
    </lineage>
</organism>
<sequence length="112" mass="12586">CPPRQNPAKNQEVRGANFAKYFPPHPQHFAKFRSRSAFAFLHLASFQIISGEVQSVSPHFCFSRSTTLRVVALQRAGNASDYDFEKMFELGTIGTPRRKFQGVLVRLASLGD</sequence>
<gene>
    <name evidence="1" type="ORF">UV09_C0004G0065</name>
</gene>
<name>A0A0G1BMR6_9BACT</name>
<proteinExistence type="predicted"/>
<evidence type="ECO:0000313" key="1">
    <source>
        <dbReference type="EMBL" id="KKS47576.1"/>
    </source>
</evidence>
<dbReference type="AlphaFoldDB" id="A0A0G1BMR6"/>